<reference evidence="1" key="1">
    <citation type="journal article" date="2015" name="Nature">
        <title>Complex archaea that bridge the gap between prokaryotes and eukaryotes.</title>
        <authorList>
            <person name="Spang A."/>
            <person name="Saw J.H."/>
            <person name="Jorgensen S.L."/>
            <person name="Zaremba-Niedzwiedzka K."/>
            <person name="Martijn J."/>
            <person name="Lind A.E."/>
            <person name="van Eijk R."/>
            <person name="Schleper C."/>
            <person name="Guy L."/>
            <person name="Ettema T.J."/>
        </authorList>
    </citation>
    <scope>NUCLEOTIDE SEQUENCE</scope>
</reference>
<organism evidence="1">
    <name type="scientific">marine sediment metagenome</name>
    <dbReference type="NCBI Taxonomy" id="412755"/>
    <lineage>
        <taxon>unclassified sequences</taxon>
        <taxon>metagenomes</taxon>
        <taxon>ecological metagenomes</taxon>
    </lineage>
</organism>
<accession>A0A0F9CCL0</accession>
<gene>
    <name evidence="1" type="ORF">LCGC14_2338550</name>
</gene>
<evidence type="ECO:0000313" key="1">
    <source>
        <dbReference type="EMBL" id="KKL47138.1"/>
    </source>
</evidence>
<comment type="caution">
    <text evidence="1">The sequence shown here is derived from an EMBL/GenBank/DDBJ whole genome shotgun (WGS) entry which is preliminary data.</text>
</comment>
<dbReference type="EMBL" id="LAZR01033777">
    <property type="protein sequence ID" value="KKL47138.1"/>
    <property type="molecule type" value="Genomic_DNA"/>
</dbReference>
<protein>
    <submittedName>
        <fullName evidence="1">Uncharacterized protein</fullName>
    </submittedName>
</protein>
<name>A0A0F9CCL0_9ZZZZ</name>
<sequence>MAQGNWLRDFLGIGEGRGGFGVGDLTGFYSGTMRGGYDPGTGRPGYANYQGDQGTLDASYDQQVEALINQINAMVGGGGFQGLREGAVAEAGDIYGDTGQTASDWLTQAGEVPQGQSFEDWAAANSIQLNDIGAGREGLETLMGQLQNPDFAGAEDFSARMLGYTDAEAAQTAMASMLETMKQPASQFEGFSPEDRALRERQNRVGLRDIEARETRMLQNVMGNTGSMVQMLQASDESTRRISLVQLGQEVSLNDEEFARKMAEHSQAIQAYDFQAGASIEGFNTFMSTRTASLQAAVQAYNVNLNSMLAENAQYLATHQGDMAILEQNATRMNNMALMQLGLDQASLDAAQKLYDSEVQPYIDQINLLLTTEGMQGTTGWAKLMELYATIATIITPVVAGIV</sequence>
<proteinExistence type="predicted"/>
<dbReference type="AlphaFoldDB" id="A0A0F9CCL0"/>